<gene>
    <name evidence="1" type="ORF">HannXRQ_Chr03g0067301</name>
</gene>
<dbReference type="EMBL" id="CM007892">
    <property type="protein sequence ID" value="OTG30691.1"/>
    <property type="molecule type" value="Genomic_DNA"/>
</dbReference>
<evidence type="ECO:0000313" key="2">
    <source>
        <dbReference type="Proteomes" id="UP000215914"/>
    </source>
</evidence>
<proteinExistence type="predicted"/>
<protein>
    <submittedName>
        <fullName evidence="1">Uncharacterized protein</fullName>
    </submittedName>
</protein>
<dbReference type="Proteomes" id="UP000215914">
    <property type="component" value="Chromosome 3"/>
</dbReference>
<organism evidence="1 2">
    <name type="scientific">Helianthus annuus</name>
    <name type="common">Common sunflower</name>
    <dbReference type="NCBI Taxonomy" id="4232"/>
    <lineage>
        <taxon>Eukaryota</taxon>
        <taxon>Viridiplantae</taxon>
        <taxon>Streptophyta</taxon>
        <taxon>Embryophyta</taxon>
        <taxon>Tracheophyta</taxon>
        <taxon>Spermatophyta</taxon>
        <taxon>Magnoliopsida</taxon>
        <taxon>eudicotyledons</taxon>
        <taxon>Gunneridae</taxon>
        <taxon>Pentapetalae</taxon>
        <taxon>asterids</taxon>
        <taxon>campanulids</taxon>
        <taxon>Asterales</taxon>
        <taxon>Asteraceae</taxon>
        <taxon>Asteroideae</taxon>
        <taxon>Heliantheae alliance</taxon>
        <taxon>Heliantheae</taxon>
        <taxon>Helianthus</taxon>
    </lineage>
</organism>
<name>A0A251V7T5_HELAN</name>
<dbReference type="InParanoid" id="A0A251V7T5"/>
<accession>A0A251V7T5</accession>
<keyword evidence="2" id="KW-1185">Reference proteome</keyword>
<dbReference type="AlphaFoldDB" id="A0A251V7T5"/>
<evidence type="ECO:0000313" key="1">
    <source>
        <dbReference type="EMBL" id="OTG30691.1"/>
    </source>
</evidence>
<sequence length="69" mass="8033">MAYAMNCRKEILSPRRTILRIRKNSSSKLILICEEHVVHSSTLPSLQRKHIRVQSTLHSLQGKIQIIRN</sequence>
<reference evidence="2" key="1">
    <citation type="journal article" date="2017" name="Nature">
        <title>The sunflower genome provides insights into oil metabolism, flowering and Asterid evolution.</title>
        <authorList>
            <person name="Badouin H."/>
            <person name="Gouzy J."/>
            <person name="Grassa C.J."/>
            <person name="Murat F."/>
            <person name="Staton S.E."/>
            <person name="Cottret L."/>
            <person name="Lelandais-Briere C."/>
            <person name="Owens G.L."/>
            <person name="Carrere S."/>
            <person name="Mayjonade B."/>
            <person name="Legrand L."/>
            <person name="Gill N."/>
            <person name="Kane N.C."/>
            <person name="Bowers J.E."/>
            <person name="Hubner S."/>
            <person name="Bellec A."/>
            <person name="Berard A."/>
            <person name="Berges H."/>
            <person name="Blanchet N."/>
            <person name="Boniface M.C."/>
            <person name="Brunel D."/>
            <person name="Catrice O."/>
            <person name="Chaidir N."/>
            <person name="Claudel C."/>
            <person name="Donnadieu C."/>
            <person name="Faraut T."/>
            <person name="Fievet G."/>
            <person name="Helmstetter N."/>
            <person name="King M."/>
            <person name="Knapp S.J."/>
            <person name="Lai Z."/>
            <person name="Le Paslier M.C."/>
            <person name="Lippi Y."/>
            <person name="Lorenzon L."/>
            <person name="Mandel J.R."/>
            <person name="Marage G."/>
            <person name="Marchand G."/>
            <person name="Marquand E."/>
            <person name="Bret-Mestries E."/>
            <person name="Morien E."/>
            <person name="Nambeesan S."/>
            <person name="Nguyen T."/>
            <person name="Pegot-Espagnet P."/>
            <person name="Pouilly N."/>
            <person name="Raftis F."/>
            <person name="Sallet E."/>
            <person name="Schiex T."/>
            <person name="Thomas J."/>
            <person name="Vandecasteele C."/>
            <person name="Vares D."/>
            <person name="Vear F."/>
            <person name="Vautrin S."/>
            <person name="Crespi M."/>
            <person name="Mangin B."/>
            <person name="Burke J.M."/>
            <person name="Salse J."/>
            <person name="Munos S."/>
            <person name="Vincourt P."/>
            <person name="Rieseberg L.H."/>
            <person name="Langlade N.B."/>
        </authorList>
    </citation>
    <scope>NUCLEOTIDE SEQUENCE [LARGE SCALE GENOMIC DNA]</scope>
    <source>
        <strain evidence="2">cv. SF193</strain>
    </source>
</reference>